<reference evidence="17" key="3">
    <citation type="journal article" date="2017" name="Genome Announc.">
        <title>Genome sequences of Cyberlindnera fabianii 65, Pichia kudriavzevii 129, and Saccharomyces cerevisiae 131 isolated from fermented masau fruits in Zimbabwe.</title>
        <authorList>
            <person name="van Rijswijck I.M.H."/>
            <person name="Derks M.F.L."/>
            <person name="Abee T."/>
            <person name="de Ridder D."/>
            <person name="Smid E.J."/>
        </authorList>
    </citation>
    <scope>NUCLEOTIDE SEQUENCE [LARGE SCALE GENOMIC DNA]</scope>
    <source>
        <strain evidence="17">129</strain>
    </source>
</reference>
<comment type="caution">
    <text evidence="13">The sequence shown here is derived from an EMBL/GenBank/DDBJ whole genome shotgun (WGS) entry which is preliminary data.</text>
</comment>
<evidence type="ECO:0000256" key="10">
    <source>
        <dbReference type="ARBA" id="ARBA00032985"/>
    </source>
</evidence>
<evidence type="ECO:0000256" key="5">
    <source>
        <dbReference type="ARBA" id="ARBA00022692"/>
    </source>
</evidence>
<comment type="function">
    <text evidence="1 11">Component of the MICOS complex, a large protein complex of the mitochondrial inner membrane that plays crucial roles in the maintenance of crista junctions, inner membrane architecture, and formation of contact sites to the outer membrane.</text>
</comment>
<dbReference type="GO" id="GO:0044284">
    <property type="term" value="C:mitochondrial crista junction"/>
    <property type="evidence" value="ECO:0007669"/>
    <property type="project" value="InterPro"/>
</dbReference>
<evidence type="ECO:0000313" key="16">
    <source>
        <dbReference type="Proteomes" id="UP000029867"/>
    </source>
</evidence>
<dbReference type="GO" id="GO:0061617">
    <property type="term" value="C:MICOS complex"/>
    <property type="evidence" value="ECO:0007669"/>
    <property type="project" value="UniProtKB-UniRule"/>
</dbReference>
<protein>
    <recommendedName>
        <fullName evidence="4 11">MICOS complex subunit MIC12</fullName>
    </recommendedName>
    <alternativeName>
        <fullName evidence="10 11">Altered inheritance of mitochondria protein 5, mitochondrial</fullName>
    </alternativeName>
    <alternativeName>
        <fullName evidence="9 11">Found in mitochondrial proteome protein 51</fullName>
    </alternativeName>
</protein>
<evidence type="ECO:0000256" key="9">
    <source>
        <dbReference type="ARBA" id="ARBA00032159"/>
    </source>
</evidence>
<proteinExistence type="inferred from homology"/>
<reference evidence="16" key="1">
    <citation type="journal article" date="2014" name="Microb. Cell Fact.">
        <title>Exploiting Issatchenkia orientalis SD108 for succinic acid production.</title>
        <authorList>
            <person name="Xiao H."/>
            <person name="Shao Z."/>
            <person name="Jiang Y."/>
            <person name="Dole S."/>
            <person name="Zhao H."/>
        </authorList>
    </citation>
    <scope>NUCLEOTIDE SEQUENCE [LARGE SCALE GENOMIC DNA]</scope>
    <source>
        <strain evidence="16">SD108</strain>
    </source>
</reference>
<reference evidence="15 18" key="5">
    <citation type="submission" date="2017-05" db="EMBL/GenBank/DDBJ databases">
        <title>The Genome Sequence of Candida krusei Ckrusei653.</title>
        <authorList>
            <person name="Cuomo C."/>
            <person name="Forche A."/>
            <person name="Young S."/>
            <person name="Abouelleil A."/>
            <person name="Cao P."/>
            <person name="Chapman S."/>
            <person name="Cusick C."/>
            <person name="Shea T."/>
            <person name="Nusbaum C."/>
            <person name="Birren B."/>
        </authorList>
    </citation>
    <scope>NUCLEOTIDE SEQUENCE [LARGE SCALE GENOMIC DNA]</scope>
    <source>
        <strain evidence="15 18">Ckrusei653</strain>
    </source>
</reference>
<comment type="similarity">
    <text evidence="3 11">Belongs to the MICOS complex subunit Mic12 family.</text>
</comment>
<evidence type="ECO:0000313" key="17">
    <source>
        <dbReference type="Proteomes" id="UP000189274"/>
    </source>
</evidence>
<keyword evidence="7 11" id="KW-0496">Mitochondrion</keyword>
<name>A0A099NYU6_PICKU</name>
<keyword evidence="8" id="KW-0472">Membrane</keyword>
<comment type="subcellular location">
    <subcellularLocation>
        <location evidence="2">Membrane</location>
    </subcellularLocation>
    <subcellularLocation>
        <location evidence="11">Mitochondrion inner membrane</location>
        <topology evidence="11">Single-pass membrane protein</topology>
    </subcellularLocation>
</comment>
<dbReference type="Proteomes" id="UP000189274">
    <property type="component" value="Unassembled WGS sequence"/>
</dbReference>
<evidence type="ECO:0000313" key="15">
    <source>
        <dbReference type="EMBL" id="OUT21175.1"/>
    </source>
</evidence>
<accession>A0A099NYU6</accession>
<evidence type="ECO:0000313" key="13">
    <source>
        <dbReference type="EMBL" id="KGK37092.1"/>
    </source>
</evidence>
<dbReference type="EMBL" id="NHMM01000005">
    <property type="protein sequence ID" value="OUT21175.1"/>
    <property type="molecule type" value="Genomic_DNA"/>
</dbReference>
<feature type="chain" id="PRO_5015032241" description="MICOS complex subunit MIC12" evidence="12">
    <location>
        <begin position="19"/>
        <end position="101"/>
    </location>
</feature>
<dbReference type="HOGENOM" id="CLU_2292099_0_0_1"/>
<evidence type="ECO:0000256" key="2">
    <source>
        <dbReference type="ARBA" id="ARBA00004370"/>
    </source>
</evidence>
<evidence type="ECO:0000256" key="7">
    <source>
        <dbReference type="ARBA" id="ARBA00023128"/>
    </source>
</evidence>
<dbReference type="EMBL" id="JQFK01000044">
    <property type="protein sequence ID" value="KGK37092.1"/>
    <property type="molecule type" value="Genomic_DNA"/>
</dbReference>
<keyword evidence="5" id="KW-0812">Transmembrane</keyword>
<organism evidence="13 16">
    <name type="scientific">Pichia kudriavzevii</name>
    <name type="common">Yeast</name>
    <name type="synonym">Issatchenkia orientalis</name>
    <dbReference type="NCBI Taxonomy" id="4909"/>
    <lineage>
        <taxon>Eukaryota</taxon>
        <taxon>Fungi</taxon>
        <taxon>Dikarya</taxon>
        <taxon>Ascomycota</taxon>
        <taxon>Saccharomycotina</taxon>
        <taxon>Pichiomycetes</taxon>
        <taxon>Pichiales</taxon>
        <taxon>Pichiaceae</taxon>
        <taxon>Pichia</taxon>
    </lineage>
</organism>
<evidence type="ECO:0000256" key="6">
    <source>
        <dbReference type="ARBA" id="ARBA00022989"/>
    </source>
</evidence>
<comment type="subunit">
    <text evidence="11">Component of the mitochondrial contact site and cristae organizing system (MICOS) complex.</text>
</comment>
<evidence type="ECO:0000313" key="14">
    <source>
        <dbReference type="EMBL" id="ONH73311.1"/>
    </source>
</evidence>
<evidence type="ECO:0000256" key="4">
    <source>
        <dbReference type="ARBA" id="ARBA00018170"/>
    </source>
</evidence>
<reference evidence="14" key="4">
    <citation type="submission" date="2017-01" db="EMBL/GenBank/DDBJ databases">
        <authorList>
            <person name="Mah S.A."/>
            <person name="Swanson W.J."/>
            <person name="Moy G.W."/>
            <person name="Vacquier V.D."/>
        </authorList>
    </citation>
    <scope>NUCLEOTIDE SEQUENCE [LARGE SCALE GENOMIC DNA]</scope>
    <source>
        <strain evidence="14">129</strain>
    </source>
</reference>
<keyword evidence="12" id="KW-0732">Signal</keyword>
<evidence type="ECO:0000256" key="3">
    <source>
        <dbReference type="ARBA" id="ARBA00009188"/>
    </source>
</evidence>
<reference evidence="13" key="2">
    <citation type="submission" date="2014-08" db="EMBL/GenBank/DDBJ databases">
        <title>Exploiting Issatchenkia orientalis SD108 for Succinic Acid Production.</title>
        <authorList>
            <person name="Xiao H."/>
            <person name="Shao Z."/>
            <person name="Jiang Y."/>
            <person name="Dole S."/>
            <person name="Zhao H."/>
        </authorList>
    </citation>
    <scope>NUCLEOTIDE SEQUENCE [LARGE SCALE GENOMIC DNA]</scope>
    <source>
        <strain evidence="13">SD108</strain>
    </source>
</reference>
<dbReference type="InterPro" id="IPR031463">
    <property type="entry name" value="Mic12"/>
</dbReference>
<dbReference type="Proteomes" id="UP000029867">
    <property type="component" value="Unassembled WGS sequence"/>
</dbReference>
<dbReference type="Proteomes" id="UP000195871">
    <property type="component" value="Unassembled WGS sequence"/>
</dbReference>
<keyword evidence="11" id="KW-0999">Mitochondrion inner membrane</keyword>
<evidence type="ECO:0000256" key="11">
    <source>
        <dbReference type="RuleBase" id="RU363010"/>
    </source>
</evidence>
<evidence type="ECO:0000256" key="12">
    <source>
        <dbReference type="SAM" id="SignalP"/>
    </source>
</evidence>
<keyword evidence="6" id="KW-1133">Transmembrane helix</keyword>
<evidence type="ECO:0000256" key="8">
    <source>
        <dbReference type="ARBA" id="ARBA00023136"/>
    </source>
</evidence>
<dbReference type="Pfam" id="PF17050">
    <property type="entry name" value="AIM5"/>
    <property type="match status" value="1"/>
</dbReference>
<evidence type="ECO:0000256" key="1">
    <source>
        <dbReference type="ARBA" id="ARBA00002689"/>
    </source>
</evidence>
<dbReference type="EMBL" id="MQVM01000015">
    <property type="protein sequence ID" value="ONH73311.1"/>
    <property type="molecule type" value="Genomic_DNA"/>
</dbReference>
<dbReference type="GO" id="GO:0042407">
    <property type="term" value="P:cristae formation"/>
    <property type="evidence" value="ECO:0007669"/>
    <property type="project" value="InterPro"/>
</dbReference>
<dbReference type="AlphaFoldDB" id="A0A099NYU6"/>
<sequence>MGFTQGLLAGTLVATSLAYTSGSLMRRTANTVHSHVEGAIYNDDESSNKNVSNVHIIYTRSAIEGVKDLWNEEVISAVDWWYRVDVGGRCMALIGDAFKKL</sequence>
<evidence type="ECO:0000313" key="18">
    <source>
        <dbReference type="Proteomes" id="UP000195871"/>
    </source>
</evidence>
<feature type="signal peptide" evidence="12">
    <location>
        <begin position="1"/>
        <end position="18"/>
    </location>
</feature>
<gene>
    <name evidence="14" type="ORF">BOH78_3169</name>
    <name evidence="15" type="ORF">CAS74_003290</name>
    <name evidence="13" type="ORF">JL09_g3747</name>
</gene>